<organism evidence="2 3">
    <name type="scientific">Tritrichomonas musculus</name>
    <dbReference type="NCBI Taxonomy" id="1915356"/>
    <lineage>
        <taxon>Eukaryota</taxon>
        <taxon>Metamonada</taxon>
        <taxon>Parabasalia</taxon>
        <taxon>Tritrichomonadida</taxon>
        <taxon>Tritrichomonadidae</taxon>
        <taxon>Tritrichomonas</taxon>
    </lineage>
</organism>
<evidence type="ECO:0000313" key="3">
    <source>
        <dbReference type="Proteomes" id="UP001470230"/>
    </source>
</evidence>
<gene>
    <name evidence="2" type="ORF">M9Y10_000230</name>
</gene>
<dbReference type="EMBL" id="JAPFFF010000001">
    <property type="protein sequence ID" value="KAK8897986.1"/>
    <property type="molecule type" value="Genomic_DNA"/>
</dbReference>
<proteinExistence type="predicted"/>
<feature type="coiled-coil region" evidence="1">
    <location>
        <begin position="263"/>
        <end position="374"/>
    </location>
</feature>
<dbReference type="Proteomes" id="UP001470230">
    <property type="component" value="Unassembled WGS sequence"/>
</dbReference>
<accession>A0ABR2L3P6</accession>
<evidence type="ECO:0000256" key="1">
    <source>
        <dbReference type="SAM" id="Coils"/>
    </source>
</evidence>
<dbReference type="InterPro" id="IPR008979">
    <property type="entry name" value="Galactose-bd-like_sf"/>
</dbReference>
<protein>
    <recommendedName>
        <fullName evidence="4">F5/8 type C domain-containing protein</fullName>
    </recommendedName>
</protein>
<sequence>MNLFDNQNDFGSETINISSDFLANEDDDQVNFQFSSININLSFLQLYKYSQLIREELHKDEVINCFKEKLQKYQIAENIKEESITIFLKILKEENVKITNDQYFDLFKLSEIFKVNSLINFLKKYARRHSENIDFIISLILKQNESNKEKNDSFIFYDQISSEMEACLSENINKCIQNDKFQKLPISIIYRIFEKSSPEKINHDMLYEFISKSIKNRHVLFRFIDLQKLSNDKFDEMYELYVSQNDPESKIYFQFLPTNLRFFKDFKDRQKSLENEIKELREINENIQSQKDKAVNDNSQLQSQLNHFKTSQESLEDEVKRVAEINKNLQIQQDKAVADNKQLISQLNQLQNEIKASNKQRDEYQSQCQKLLEKTQMQGTEYKYSANFDGIINSLNKKCGGNCSEEGVINVTCSKVQGNAATNLTDYNTRIKNVWIDNQLNGFFEFDFKDKKVIITDYEFETPDSGKDNGYPKNWTVECSNDKNDWFVIDRITNDEHLHGPLKHHVFKAKNPIDTPCRYVRIYQRGRSHYSSENYHFGLLKVEFYGQLC</sequence>
<dbReference type="Gene3D" id="2.60.120.260">
    <property type="entry name" value="Galactose-binding domain-like"/>
    <property type="match status" value="1"/>
</dbReference>
<keyword evidence="3" id="KW-1185">Reference proteome</keyword>
<name>A0ABR2L3P6_9EUKA</name>
<evidence type="ECO:0000313" key="2">
    <source>
        <dbReference type="EMBL" id="KAK8897986.1"/>
    </source>
</evidence>
<reference evidence="2 3" key="1">
    <citation type="submission" date="2024-04" db="EMBL/GenBank/DDBJ databases">
        <title>Tritrichomonas musculus Genome.</title>
        <authorList>
            <person name="Alves-Ferreira E."/>
            <person name="Grigg M."/>
            <person name="Lorenzi H."/>
            <person name="Galac M."/>
        </authorList>
    </citation>
    <scope>NUCLEOTIDE SEQUENCE [LARGE SCALE GENOMIC DNA]</scope>
    <source>
        <strain evidence="2 3">EAF2021</strain>
    </source>
</reference>
<dbReference type="SUPFAM" id="SSF49785">
    <property type="entry name" value="Galactose-binding domain-like"/>
    <property type="match status" value="1"/>
</dbReference>
<keyword evidence="1" id="KW-0175">Coiled coil</keyword>
<evidence type="ECO:0008006" key="4">
    <source>
        <dbReference type="Google" id="ProtNLM"/>
    </source>
</evidence>
<comment type="caution">
    <text evidence="2">The sequence shown here is derived from an EMBL/GenBank/DDBJ whole genome shotgun (WGS) entry which is preliminary data.</text>
</comment>